<feature type="transmembrane region" description="Helical" evidence="1">
    <location>
        <begin position="20"/>
        <end position="38"/>
    </location>
</feature>
<dbReference type="Proteomes" id="UP001602058">
    <property type="component" value="Unassembled WGS sequence"/>
</dbReference>
<keyword evidence="1" id="KW-0812">Transmembrane</keyword>
<evidence type="ECO:0000313" key="3">
    <source>
        <dbReference type="Proteomes" id="UP001602058"/>
    </source>
</evidence>
<keyword evidence="3" id="KW-1185">Reference proteome</keyword>
<gene>
    <name evidence="2" type="ORF">ACFY1D_02115</name>
</gene>
<sequence length="140" mass="15385">MAVFWVAPTRDWRGAAGKSTFLFGVLHFTALVGFGMAAPDPQHALWWSALLYAAFGWLSGGWVVLDLRGIRRLPRSWRTRVLKLVLMAPAAGLGLWVNPVAGWDVSQVSILAAQVPLWAPIAAQGLCVGVASWYFFRDFS</sequence>
<reference evidence="2 3" key="1">
    <citation type="submission" date="2024-10" db="EMBL/GenBank/DDBJ databases">
        <title>The Natural Products Discovery Center: Release of the First 8490 Sequenced Strains for Exploring Actinobacteria Biosynthetic Diversity.</title>
        <authorList>
            <person name="Kalkreuter E."/>
            <person name="Kautsar S.A."/>
            <person name="Yang D."/>
            <person name="Bader C.D."/>
            <person name="Teijaro C.N."/>
            <person name="Fluegel L."/>
            <person name="Davis C.M."/>
            <person name="Simpson J.R."/>
            <person name="Lauterbach L."/>
            <person name="Steele A.D."/>
            <person name="Gui C."/>
            <person name="Meng S."/>
            <person name="Li G."/>
            <person name="Viehrig K."/>
            <person name="Ye F."/>
            <person name="Su P."/>
            <person name="Kiefer A.F."/>
            <person name="Nichols A."/>
            <person name="Cepeda A.J."/>
            <person name="Yan W."/>
            <person name="Fan B."/>
            <person name="Jiang Y."/>
            <person name="Adhikari A."/>
            <person name="Zheng C.-J."/>
            <person name="Schuster L."/>
            <person name="Cowan T.M."/>
            <person name="Smanski M.J."/>
            <person name="Chevrette M.G."/>
            <person name="De Carvalho L.P.S."/>
            <person name="Shen B."/>
        </authorList>
    </citation>
    <scope>NUCLEOTIDE SEQUENCE [LARGE SCALE GENOMIC DNA]</scope>
    <source>
        <strain evidence="2 3">NPDC001390</strain>
    </source>
</reference>
<dbReference type="EMBL" id="JBIAWJ010000001">
    <property type="protein sequence ID" value="MFF4520262.1"/>
    <property type="molecule type" value="Genomic_DNA"/>
</dbReference>
<keyword evidence="1" id="KW-1133">Transmembrane helix</keyword>
<evidence type="ECO:0000313" key="2">
    <source>
        <dbReference type="EMBL" id="MFF4520262.1"/>
    </source>
</evidence>
<feature type="transmembrane region" description="Helical" evidence="1">
    <location>
        <begin position="117"/>
        <end position="136"/>
    </location>
</feature>
<organism evidence="2 3">
    <name type="scientific">Streptomyces bluensis</name>
    <dbReference type="NCBI Taxonomy" id="33897"/>
    <lineage>
        <taxon>Bacteria</taxon>
        <taxon>Bacillati</taxon>
        <taxon>Actinomycetota</taxon>
        <taxon>Actinomycetes</taxon>
        <taxon>Kitasatosporales</taxon>
        <taxon>Streptomycetaceae</taxon>
        <taxon>Streptomyces</taxon>
    </lineage>
</organism>
<dbReference type="RefSeq" id="WP_351075735.1">
    <property type="nucleotide sequence ID" value="NZ_JBEOZG010000001.1"/>
</dbReference>
<evidence type="ECO:0000256" key="1">
    <source>
        <dbReference type="SAM" id="Phobius"/>
    </source>
</evidence>
<proteinExistence type="predicted"/>
<evidence type="ECO:0008006" key="4">
    <source>
        <dbReference type="Google" id="ProtNLM"/>
    </source>
</evidence>
<keyword evidence="1" id="KW-0472">Membrane</keyword>
<protein>
    <recommendedName>
        <fullName evidence="4">Integral membrane protein</fullName>
    </recommendedName>
</protein>
<name>A0ABW6UAR0_9ACTN</name>
<feature type="transmembrane region" description="Helical" evidence="1">
    <location>
        <begin position="44"/>
        <end position="65"/>
    </location>
</feature>
<accession>A0ABW6UAR0</accession>
<feature type="transmembrane region" description="Helical" evidence="1">
    <location>
        <begin position="77"/>
        <end position="97"/>
    </location>
</feature>
<comment type="caution">
    <text evidence="2">The sequence shown here is derived from an EMBL/GenBank/DDBJ whole genome shotgun (WGS) entry which is preliminary data.</text>
</comment>